<feature type="domain" description="Tn3 transposase DDE" evidence="1">
    <location>
        <begin position="2"/>
        <end position="167"/>
    </location>
</feature>
<proteinExistence type="predicted"/>
<accession>A0A376MI00</accession>
<dbReference type="InterPro" id="IPR002513">
    <property type="entry name" value="Tn3_Tnp_DDE_dom"/>
</dbReference>
<dbReference type="GO" id="GO:0004803">
    <property type="term" value="F:transposase activity"/>
    <property type="evidence" value="ECO:0007669"/>
    <property type="project" value="InterPro"/>
</dbReference>
<evidence type="ECO:0000313" key="2">
    <source>
        <dbReference type="EMBL" id="STG50062.1"/>
    </source>
</evidence>
<reference evidence="2 3" key="1">
    <citation type="submission" date="2018-06" db="EMBL/GenBank/DDBJ databases">
        <authorList>
            <consortium name="Pathogen Informatics"/>
            <person name="Doyle S."/>
        </authorList>
    </citation>
    <scope>NUCLEOTIDE SEQUENCE [LARGE SCALE GENOMIC DNA]</scope>
    <source>
        <strain evidence="2 3">NCTC11112</strain>
    </source>
</reference>
<organism evidence="2 3">
    <name type="scientific">Escherichia coli</name>
    <dbReference type="NCBI Taxonomy" id="562"/>
    <lineage>
        <taxon>Bacteria</taxon>
        <taxon>Pseudomonadati</taxon>
        <taxon>Pseudomonadota</taxon>
        <taxon>Gammaproteobacteria</taxon>
        <taxon>Enterobacterales</taxon>
        <taxon>Enterobacteriaceae</taxon>
        <taxon>Escherichia</taxon>
    </lineage>
</organism>
<dbReference type="AlphaFoldDB" id="A0A376MI00"/>
<evidence type="ECO:0000259" key="1">
    <source>
        <dbReference type="Pfam" id="PF01526"/>
    </source>
</evidence>
<gene>
    <name evidence="2" type="ORF">NCTC11112_00456</name>
</gene>
<evidence type="ECO:0000313" key="3">
    <source>
        <dbReference type="Proteomes" id="UP000254817"/>
    </source>
</evidence>
<dbReference type="GO" id="GO:0006313">
    <property type="term" value="P:DNA transposition"/>
    <property type="evidence" value="ECO:0007669"/>
    <property type="project" value="InterPro"/>
</dbReference>
<dbReference type="Pfam" id="PF01526">
    <property type="entry name" value="DDE_Tnp_Tn3"/>
    <property type="match status" value="1"/>
</dbReference>
<dbReference type="EMBL" id="UGAW01000001">
    <property type="protein sequence ID" value="STG50062.1"/>
    <property type="molecule type" value="Genomic_DNA"/>
</dbReference>
<protein>
    <submittedName>
        <fullName evidence="2">Transposase</fullName>
    </submittedName>
</protein>
<dbReference type="Proteomes" id="UP000254817">
    <property type="component" value="Unassembled WGS sequence"/>
</dbReference>
<name>A0A376MI00_ECOLX</name>
<sequence length="179" mass="21024">MVAYTMLCNHIPINGYLIGTNDYEAHHVFDIWYRNTSEVKPTAITGDMHSLNKANFAILHWFGLRFEPHFTDLNKQLQELYCGRDPSAYKNCLIQPAGRIDLELISREKNNLDRIVATLGLKEMTQGTLVRKLCTYSTTNPTRRALFEYDRLVRSIYTLKYLRDPQFEPPRVSWRVFYL</sequence>